<evidence type="ECO:0000256" key="3">
    <source>
        <dbReference type="ARBA" id="ARBA00022679"/>
    </source>
</evidence>
<dbReference type="PIRSF" id="PIRSF000538">
    <property type="entry name" value="GlpK"/>
    <property type="match status" value="1"/>
</dbReference>
<keyword evidence="3 5" id="KW-0808">Transferase</keyword>
<dbReference type="PANTHER" id="PTHR43095">
    <property type="entry name" value="SUGAR KINASE"/>
    <property type="match status" value="1"/>
</dbReference>
<evidence type="ECO:0000256" key="1">
    <source>
        <dbReference type="ARBA" id="ARBA00007381"/>
    </source>
</evidence>
<dbReference type="GO" id="GO:0016301">
    <property type="term" value="F:kinase activity"/>
    <property type="evidence" value="ECO:0007669"/>
    <property type="project" value="UniProtKB-KW"/>
</dbReference>
<comment type="similarity">
    <text evidence="2 5">Belongs to the FGGY kinase family.</text>
</comment>
<evidence type="ECO:0000259" key="6">
    <source>
        <dbReference type="Pfam" id="PF00370"/>
    </source>
</evidence>
<evidence type="ECO:0000256" key="4">
    <source>
        <dbReference type="ARBA" id="ARBA00022777"/>
    </source>
</evidence>
<evidence type="ECO:0000259" key="7">
    <source>
        <dbReference type="Pfam" id="PF02782"/>
    </source>
</evidence>
<reference evidence="8 9" key="1">
    <citation type="submission" date="2017-03" db="EMBL/GenBank/DDBJ databases">
        <title>Draft Genome sequence of Marispirochaeta sp. strain JC444.</title>
        <authorList>
            <person name="Shivani Y."/>
            <person name="Subhash Y."/>
            <person name="Sasikala C."/>
            <person name="Ramana C."/>
        </authorList>
    </citation>
    <scope>NUCLEOTIDE SEQUENCE [LARGE SCALE GENOMIC DNA]</scope>
    <source>
        <strain evidence="8 9">JC444</strain>
    </source>
</reference>
<dbReference type="PROSITE" id="PS00445">
    <property type="entry name" value="FGGY_KINASES_2"/>
    <property type="match status" value="1"/>
</dbReference>
<dbReference type="Pfam" id="PF00370">
    <property type="entry name" value="FGGY_N"/>
    <property type="match status" value="1"/>
</dbReference>
<dbReference type="InterPro" id="IPR018181">
    <property type="entry name" value="Heat_shock_70_CS"/>
</dbReference>
<dbReference type="GO" id="GO:0005975">
    <property type="term" value="P:carbohydrate metabolic process"/>
    <property type="evidence" value="ECO:0007669"/>
    <property type="project" value="InterPro"/>
</dbReference>
<dbReference type="InterPro" id="IPR050406">
    <property type="entry name" value="FGGY_Carb_Kinase"/>
</dbReference>
<protein>
    <recommendedName>
        <fullName evidence="10">Xylulokinase</fullName>
    </recommendedName>
</protein>
<evidence type="ECO:0000256" key="5">
    <source>
        <dbReference type="RuleBase" id="RU003733"/>
    </source>
</evidence>
<dbReference type="InterPro" id="IPR018484">
    <property type="entry name" value="FGGY_N"/>
</dbReference>
<dbReference type="InterPro" id="IPR018483">
    <property type="entry name" value="Carb_kinase_FGGY_CS"/>
</dbReference>
<comment type="caution">
    <text evidence="8">The sequence shown here is derived from an EMBL/GenBank/DDBJ whole genome shotgun (WGS) entry which is preliminary data.</text>
</comment>
<dbReference type="AlphaFoldDB" id="A0A1Y1S0T1"/>
<keyword evidence="9" id="KW-1185">Reference proteome</keyword>
<dbReference type="SUPFAM" id="SSF53067">
    <property type="entry name" value="Actin-like ATPase domain"/>
    <property type="match status" value="2"/>
</dbReference>
<keyword evidence="4 5" id="KW-0418">Kinase</keyword>
<accession>A0A1Y1S0T1</accession>
<dbReference type="InterPro" id="IPR018485">
    <property type="entry name" value="FGGY_C"/>
</dbReference>
<dbReference type="Proteomes" id="UP000192343">
    <property type="component" value="Unassembled WGS sequence"/>
</dbReference>
<evidence type="ECO:0000313" key="8">
    <source>
        <dbReference type="EMBL" id="ORC36975.1"/>
    </source>
</evidence>
<dbReference type="Gene3D" id="3.30.420.40">
    <property type="match status" value="2"/>
</dbReference>
<gene>
    <name evidence="8" type="ORF">B4O97_04950</name>
</gene>
<feature type="domain" description="Carbohydrate kinase FGGY N-terminal" evidence="6">
    <location>
        <begin position="6"/>
        <end position="246"/>
    </location>
</feature>
<dbReference type="RefSeq" id="WP_083048862.1">
    <property type="nucleotide sequence ID" value="NZ_MWQY01000004.1"/>
</dbReference>
<dbReference type="CDD" id="cd07808">
    <property type="entry name" value="ASKHA_NBD_FGGY_EcXK-like"/>
    <property type="match status" value="1"/>
</dbReference>
<dbReference type="GO" id="GO:0016773">
    <property type="term" value="F:phosphotransferase activity, alcohol group as acceptor"/>
    <property type="evidence" value="ECO:0007669"/>
    <property type="project" value="InterPro"/>
</dbReference>
<dbReference type="STRING" id="1963862.B4O97_04950"/>
<proteinExistence type="inferred from homology"/>
<evidence type="ECO:0008006" key="10">
    <source>
        <dbReference type="Google" id="ProtNLM"/>
    </source>
</evidence>
<sequence length="499" mass="53534">MKSTEYVLSIDLGTSSCKLSVVDASGSVAATASAGYDTYSEKPGWAEQNPEDWLVAVSEASGRMLSFCDIDPHAIAAIVPTSAAHIGVLADNVGKSLRRAIIWSDQRSAREVEELNRLKGNLIFTQTNNQVSTTWTLPHFLWIKRHHPEIWGRIRHVSFSKDFLVYHLTGNWTSDFSTAVSSMLCNAGTGTWSEELAAMASLDISLLPEILPAGEISGTLNKNGARLLGLPSGIPVLCGALDSAMETYGAGARKPGDYVIRIGTAGGIHVIKQTPNPVGGLLTYPYLIDDLWYSQAGTNSAGSSITWAVETEGFPRTPEGYVAFDNLADQAPPGCEGLIFHPYLSGERTPYWNSDLRGTFSGVSFRHGKAHFARAVLEGVACSLYDALLALGDGDKLPATIGVVGGGGSDKVLMQILSTLMDRKLLAMKDIDSSYGAALYGLHTLGRGKKSGVFDGTTYVPEAENGENYEKTFTAYSKYAKQLLLLYAGGDDGLHPHDI</sequence>
<evidence type="ECO:0000256" key="2">
    <source>
        <dbReference type="ARBA" id="ARBA00009156"/>
    </source>
</evidence>
<organism evidence="8 9">
    <name type="scientific">Marispirochaeta aestuarii</name>
    <dbReference type="NCBI Taxonomy" id="1963862"/>
    <lineage>
        <taxon>Bacteria</taxon>
        <taxon>Pseudomonadati</taxon>
        <taxon>Spirochaetota</taxon>
        <taxon>Spirochaetia</taxon>
        <taxon>Spirochaetales</taxon>
        <taxon>Spirochaetaceae</taxon>
        <taxon>Marispirochaeta</taxon>
    </lineage>
</organism>
<dbReference type="OrthoDB" id="9805576at2"/>
<dbReference type="EMBL" id="MWQY01000004">
    <property type="protein sequence ID" value="ORC36975.1"/>
    <property type="molecule type" value="Genomic_DNA"/>
</dbReference>
<dbReference type="InterPro" id="IPR043129">
    <property type="entry name" value="ATPase_NBD"/>
</dbReference>
<feature type="domain" description="Carbohydrate kinase FGGY C-terminal" evidence="7">
    <location>
        <begin position="260"/>
        <end position="443"/>
    </location>
</feature>
<dbReference type="PROSITE" id="PS00297">
    <property type="entry name" value="HSP70_1"/>
    <property type="match status" value="1"/>
</dbReference>
<evidence type="ECO:0000313" key="9">
    <source>
        <dbReference type="Proteomes" id="UP000192343"/>
    </source>
</evidence>
<comment type="similarity">
    <text evidence="1">Belongs to the heat shock protein 70 family.</text>
</comment>
<name>A0A1Y1S0T1_9SPIO</name>
<dbReference type="InterPro" id="IPR000577">
    <property type="entry name" value="Carb_kinase_FGGY"/>
</dbReference>
<dbReference type="Pfam" id="PF02782">
    <property type="entry name" value="FGGY_C"/>
    <property type="match status" value="1"/>
</dbReference>